<name>A0A849HCF3_9MICO</name>
<keyword evidence="2" id="KW-0012">Acyltransferase</keyword>
<evidence type="ECO:0000256" key="2">
    <source>
        <dbReference type="ARBA" id="ARBA00023315"/>
    </source>
</evidence>
<protein>
    <submittedName>
        <fullName evidence="4">GNAT family N-acetyltransferase</fullName>
    </submittedName>
</protein>
<dbReference type="PANTHER" id="PTHR43800">
    <property type="entry name" value="PEPTIDYL-LYSINE N-ACETYLTRANSFERASE YJAB"/>
    <property type="match status" value="1"/>
</dbReference>
<keyword evidence="5" id="KW-1185">Reference proteome</keyword>
<dbReference type="Gene3D" id="3.40.630.30">
    <property type="match status" value="1"/>
</dbReference>
<proteinExistence type="predicted"/>
<organism evidence="4 5">
    <name type="scientific">Knoellia koreensis</name>
    <dbReference type="NCBI Taxonomy" id="2730921"/>
    <lineage>
        <taxon>Bacteria</taxon>
        <taxon>Bacillati</taxon>
        <taxon>Actinomycetota</taxon>
        <taxon>Actinomycetes</taxon>
        <taxon>Micrococcales</taxon>
        <taxon>Intrasporangiaceae</taxon>
        <taxon>Knoellia</taxon>
    </lineage>
</organism>
<evidence type="ECO:0000259" key="3">
    <source>
        <dbReference type="PROSITE" id="PS51186"/>
    </source>
</evidence>
<dbReference type="AlphaFoldDB" id="A0A849HCF3"/>
<dbReference type="InterPro" id="IPR000182">
    <property type="entry name" value="GNAT_dom"/>
</dbReference>
<comment type="caution">
    <text evidence="4">The sequence shown here is derived from an EMBL/GenBank/DDBJ whole genome shotgun (WGS) entry which is preliminary data.</text>
</comment>
<evidence type="ECO:0000313" key="5">
    <source>
        <dbReference type="Proteomes" id="UP000588586"/>
    </source>
</evidence>
<evidence type="ECO:0000256" key="1">
    <source>
        <dbReference type="ARBA" id="ARBA00022679"/>
    </source>
</evidence>
<evidence type="ECO:0000313" key="4">
    <source>
        <dbReference type="EMBL" id="NNM44729.1"/>
    </source>
</evidence>
<feature type="domain" description="N-acetyltransferase" evidence="3">
    <location>
        <begin position="5"/>
        <end position="166"/>
    </location>
</feature>
<dbReference type="RefSeq" id="WP_171241853.1">
    <property type="nucleotide sequence ID" value="NZ_JABEPQ010000001.1"/>
</dbReference>
<dbReference type="PROSITE" id="PS51186">
    <property type="entry name" value="GNAT"/>
    <property type="match status" value="1"/>
</dbReference>
<dbReference type="PANTHER" id="PTHR43800:SF1">
    <property type="entry name" value="PEPTIDYL-LYSINE N-ACETYLTRANSFERASE YJAB"/>
    <property type="match status" value="1"/>
</dbReference>
<dbReference type="Pfam" id="PF00583">
    <property type="entry name" value="Acetyltransf_1"/>
    <property type="match status" value="1"/>
</dbReference>
<dbReference type="Proteomes" id="UP000588586">
    <property type="component" value="Unassembled WGS sequence"/>
</dbReference>
<reference evidence="4 5" key="1">
    <citation type="submission" date="2020-04" db="EMBL/GenBank/DDBJ databases">
        <title>Knoellia sp. isolate from air conditioner.</title>
        <authorList>
            <person name="Chea S."/>
            <person name="Kim D.-U."/>
        </authorList>
    </citation>
    <scope>NUCLEOTIDE SEQUENCE [LARGE SCALE GENOMIC DNA]</scope>
    <source>
        <strain evidence="4 5">DB2414S</strain>
    </source>
</reference>
<dbReference type="InterPro" id="IPR016181">
    <property type="entry name" value="Acyl_CoA_acyltransferase"/>
</dbReference>
<sequence>MSGAVEVRFAEATDLPLLQAIEDDGERAFDGLMDHSHWGPSLTGEERAAEPGFMLVAGRPPVGYAHVLDLDGHLHLEQLDVLASHRRRGVGSALVQEVCRVAASRGAREVTLLTFAEVPFNGPFYARLGFAEVPEPLLDFLAPLRENEKRIGLDAGGRRIAMRRTL</sequence>
<dbReference type="CDD" id="cd04301">
    <property type="entry name" value="NAT_SF"/>
    <property type="match status" value="1"/>
</dbReference>
<keyword evidence="1 4" id="KW-0808">Transferase</keyword>
<dbReference type="EMBL" id="JABEPQ010000001">
    <property type="protein sequence ID" value="NNM44729.1"/>
    <property type="molecule type" value="Genomic_DNA"/>
</dbReference>
<gene>
    <name evidence="4" type="ORF">HJG52_01770</name>
</gene>
<dbReference type="GO" id="GO:0016747">
    <property type="term" value="F:acyltransferase activity, transferring groups other than amino-acyl groups"/>
    <property type="evidence" value="ECO:0007669"/>
    <property type="project" value="InterPro"/>
</dbReference>
<accession>A0A849HCF3</accession>
<dbReference type="SUPFAM" id="SSF55729">
    <property type="entry name" value="Acyl-CoA N-acyltransferases (Nat)"/>
    <property type="match status" value="1"/>
</dbReference>